<accession>V6TLI7</accession>
<proteinExistence type="predicted"/>
<name>V6TLI7_GIAIN</name>
<protein>
    <submittedName>
        <fullName evidence="2">Uncharacterized protein</fullName>
    </submittedName>
</protein>
<reference evidence="3" key="1">
    <citation type="submission" date="2012-02" db="EMBL/GenBank/DDBJ databases">
        <title>Genome sequencing of Giardia lamblia Genotypes A2 and B isolates (DH and GS) and comparative analysis with the genomes of Genotypes A1 and E (WB and Pig).</title>
        <authorList>
            <person name="Adam R."/>
            <person name="Dahlstrom E."/>
            <person name="Martens C."/>
            <person name="Bruno D."/>
            <person name="Barbian K."/>
            <person name="Porcella S.F."/>
            <person name="Nash T."/>
        </authorList>
    </citation>
    <scope>NUCLEOTIDE SEQUENCE</scope>
    <source>
        <strain evidence="3">DH</strain>
    </source>
</reference>
<reference evidence="2 3" key="2">
    <citation type="journal article" date="2013" name="Genome Biol. Evol.">
        <title>Genome sequencing of Giardia lamblia genotypes A2 and B isolates (DH and GS) and comparative analysis with the genomes of genotypes A1 and E (WB and Pig).</title>
        <authorList>
            <person name="Adam R.D."/>
            <person name="Dahlstrom E.W."/>
            <person name="Martens C.A."/>
            <person name="Bruno D.P."/>
            <person name="Barbian K.D."/>
            <person name="Ricklefs S.M."/>
            <person name="Hernandez M.M."/>
            <person name="Narla N.P."/>
            <person name="Patel R.B."/>
            <person name="Porcella S.F."/>
            <person name="Nash T.E."/>
        </authorList>
    </citation>
    <scope>NUCLEOTIDE SEQUENCE [LARGE SCALE GENOMIC DNA]</scope>
    <source>
        <strain evidence="2 3">DH</strain>
    </source>
</reference>
<feature type="compositionally biased region" description="Polar residues" evidence="1">
    <location>
        <begin position="177"/>
        <end position="195"/>
    </location>
</feature>
<evidence type="ECO:0000256" key="1">
    <source>
        <dbReference type="SAM" id="MobiDB-lite"/>
    </source>
</evidence>
<comment type="caution">
    <text evidence="2">The sequence shown here is derived from an EMBL/GenBank/DDBJ whole genome shotgun (WGS) entry which is preliminary data.</text>
</comment>
<dbReference type="AlphaFoldDB" id="V6TLI7"/>
<dbReference type="VEuPathDB" id="GiardiaDB:DHA2_151116"/>
<feature type="region of interest" description="Disordered" evidence="1">
    <location>
        <begin position="164"/>
        <end position="198"/>
    </location>
</feature>
<dbReference type="EMBL" id="AHGT01000002">
    <property type="protein sequence ID" value="ESU39519.1"/>
    <property type="molecule type" value="Genomic_DNA"/>
</dbReference>
<gene>
    <name evidence="2" type="ORF">DHA2_151116</name>
</gene>
<dbReference type="VEuPathDB" id="GiardiaDB:QR46_2322"/>
<evidence type="ECO:0000313" key="2">
    <source>
        <dbReference type="EMBL" id="ESU39519.1"/>
    </source>
</evidence>
<evidence type="ECO:0000313" key="3">
    <source>
        <dbReference type="Proteomes" id="UP000018320"/>
    </source>
</evidence>
<dbReference type="VEuPathDB" id="GiardiaDB:GL50803_005779"/>
<organism evidence="2 3">
    <name type="scientific">Giardia intestinalis</name>
    <name type="common">Giardia lamblia</name>
    <dbReference type="NCBI Taxonomy" id="5741"/>
    <lineage>
        <taxon>Eukaryota</taxon>
        <taxon>Metamonada</taxon>
        <taxon>Diplomonadida</taxon>
        <taxon>Hexamitidae</taxon>
        <taxon>Giardiinae</taxon>
        <taxon>Giardia</taxon>
    </lineage>
</organism>
<sequence>MVVDFADGAPSGDAKKGLFGLPRSAVIDGVVSPKTTALHKRSRSDVSHTYSSHLVCDGEQRPILPLLDDNKLSPSAEPDLSSKSLCGKSTLSATAVDTCIPLRPVYCRAISAGIQGCRVPALTRSYFAALPSFTAPMCVHLSSCKSDALPTYSIQLHSIKSRYKHAPRPHSKLPGSTIGSGISSAQSPPRLTPSASFSTPSCGTSTPSSCASSVDRAFGVTSRRTPGILSVDCVHDNQSLSIAFAAGSRTMGLPPVAITHVAGSASCVE</sequence>
<dbReference type="VEuPathDB" id="GiardiaDB:GL50581_4077"/>
<dbReference type="Proteomes" id="UP000018320">
    <property type="component" value="Unassembled WGS sequence"/>
</dbReference>